<feature type="transmembrane region" description="Helical" evidence="9">
    <location>
        <begin position="365"/>
        <end position="388"/>
    </location>
</feature>
<feature type="transmembrane region" description="Helical" evidence="9">
    <location>
        <begin position="58"/>
        <end position="79"/>
    </location>
</feature>
<keyword evidence="7" id="KW-0406">Ion transport</keyword>
<feature type="transmembrane region" description="Helical" evidence="9">
    <location>
        <begin position="33"/>
        <end position="52"/>
    </location>
</feature>
<feature type="transmembrane region" description="Helical" evidence="9">
    <location>
        <begin position="6"/>
        <end position="26"/>
    </location>
</feature>
<comment type="caution">
    <text evidence="11">The sequence shown here is derived from an EMBL/GenBank/DDBJ whole genome shotgun (WGS) entry which is preliminary data.</text>
</comment>
<reference evidence="11 12" key="1">
    <citation type="submission" date="2024-10" db="EMBL/GenBank/DDBJ databases">
        <title>The Natural Products Discovery Center: Release of the First 8490 Sequenced Strains for Exploring Actinobacteria Biosynthetic Diversity.</title>
        <authorList>
            <person name="Kalkreuter E."/>
            <person name="Kautsar S.A."/>
            <person name="Yang D."/>
            <person name="Bader C.D."/>
            <person name="Teijaro C.N."/>
            <person name="Fluegel L."/>
            <person name="Davis C.M."/>
            <person name="Simpson J.R."/>
            <person name="Lauterbach L."/>
            <person name="Steele A.D."/>
            <person name="Gui C."/>
            <person name="Meng S."/>
            <person name="Li G."/>
            <person name="Viehrig K."/>
            <person name="Ye F."/>
            <person name="Su P."/>
            <person name="Kiefer A.F."/>
            <person name="Nichols A."/>
            <person name="Cepeda A.J."/>
            <person name="Yan W."/>
            <person name="Fan B."/>
            <person name="Jiang Y."/>
            <person name="Adhikari A."/>
            <person name="Zheng C.-J."/>
            <person name="Schuster L."/>
            <person name="Cowan T.M."/>
            <person name="Smanski M.J."/>
            <person name="Chevrette M.G."/>
            <person name="De Carvalho L.P.S."/>
            <person name="Shen B."/>
        </authorList>
    </citation>
    <scope>NUCLEOTIDE SEQUENCE [LARGE SCALE GENOMIC DNA]</scope>
    <source>
        <strain evidence="11 12">NPDC049639</strain>
    </source>
</reference>
<evidence type="ECO:0000256" key="4">
    <source>
        <dbReference type="ARBA" id="ARBA00022449"/>
    </source>
</evidence>
<organism evidence="11 12">
    <name type="scientific">Spongisporangium articulatum</name>
    <dbReference type="NCBI Taxonomy" id="3362603"/>
    <lineage>
        <taxon>Bacteria</taxon>
        <taxon>Bacillati</taxon>
        <taxon>Actinomycetota</taxon>
        <taxon>Actinomycetes</taxon>
        <taxon>Kineosporiales</taxon>
        <taxon>Kineosporiaceae</taxon>
        <taxon>Spongisporangium</taxon>
    </lineage>
</organism>
<feature type="transmembrane region" description="Helical" evidence="9">
    <location>
        <begin position="91"/>
        <end position="111"/>
    </location>
</feature>
<dbReference type="PANTHER" id="PTHR43562:SF1">
    <property type="entry name" value="NA(+)_H(+) ANTIPORTER YJBQ-RELATED"/>
    <property type="match status" value="1"/>
</dbReference>
<evidence type="ECO:0000256" key="1">
    <source>
        <dbReference type="ARBA" id="ARBA00004141"/>
    </source>
</evidence>
<sequence>MPPVGFTNLLIVTVVALLAPLLLGFAPRLRLPAVVLEIVAGVVLGPGGLGWLKVDLAVQVVAVLGLAFLLLLAGLEIDLVALRGRWLGPAVAGYALTLTLGVAVGFGARAAGWVDSALLLAIALSATSLGLVVAVLKDAGALTGDVGQAVVAAATVADFAAIVLLSLLFSADGGGTGERVALFAVFVVAVAAIAAAALTARRSMRLGDVLERLQDGTAEIRVRGAVLLMMGFVLLAQHVGLESILGAFLAGAVISAVDRDAASHPHFRVKLEALGYGFLIPVFFVASGARLDVSALLDEPSALAQVPVYLAALLVVRGVPALLYRRRMATRPVAAAGLLQATSLPFLVTAAEIGTATDRMSEVTATALVCAGLASVLIFPTTATGLLAPMKITDGAGTDRAELGVSRLSR</sequence>
<evidence type="ECO:0000256" key="3">
    <source>
        <dbReference type="ARBA" id="ARBA00022448"/>
    </source>
</evidence>
<evidence type="ECO:0000256" key="5">
    <source>
        <dbReference type="ARBA" id="ARBA00022692"/>
    </source>
</evidence>
<feature type="transmembrane region" description="Helical" evidence="9">
    <location>
        <begin position="117"/>
        <end position="136"/>
    </location>
</feature>
<evidence type="ECO:0000256" key="2">
    <source>
        <dbReference type="ARBA" id="ARBA00005551"/>
    </source>
</evidence>
<evidence type="ECO:0000313" key="11">
    <source>
        <dbReference type="EMBL" id="MFI7587308.1"/>
    </source>
</evidence>
<proteinExistence type="inferred from homology"/>
<keyword evidence="3" id="KW-0813">Transport</keyword>
<feature type="domain" description="Cation/H+ exchanger transmembrane" evidence="10">
    <location>
        <begin position="14"/>
        <end position="387"/>
    </location>
</feature>
<evidence type="ECO:0000256" key="9">
    <source>
        <dbReference type="SAM" id="Phobius"/>
    </source>
</evidence>
<keyword evidence="4" id="KW-0050">Antiport</keyword>
<evidence type="ECO:0000259" key="10">
    <source>
        <dbReference type="Pfam" id="PF00999"/>
    </source>
</evidence>
<dbReference type="Gene3D" id="1.20.1530.20">
    <property type="match status" value="1"/>
</dbReference>
<keyword evidence="5 9" id="KW-0812">Transmembrane</keyword>
<evidence type="ECO:0000313" key="12">
    <source>
        <dbReference type="Proteomes" id="UP001612915"/>
    </source>
</evidence>
<keyword evidence="6 9" id="KW-1133">Transmembrane helix</keyword>
<dbReference type="InterPro" id="IPR038770">
    <property type="entry name" value="Na+/solute_symporter_sf"/>
</dbReference>
<dbReference type="InterPro" id="IPR006153">
    <property type="entry name" value="Cation/H_exchanger_TM"/>
</dbReference>
<evidence type="ECO:0000256" key="7">
    <source>
        <dbReference type="ARBA" id="ARBA00023065"/>
    </source>
</evidence>
<dbReference type="PANTHER" id="PTHR43562">
    <property type="entry name" value="NAPA-TYPE SODIUM/HYDROGEN ANTIPORTER"/>
    <property type="match status" value="1"/>
</dbReference>
<protein>
    <submittedName>
        <fullName evidence="11">Cation:proton antiporter</fullName>
    </submittedName>
</protein>
<gene>
    <name evidence="11" type="ORF">ACIB24_09570</name>
</gene>
<feature type="transmembrane region" description="Helical" evidence="9">
    <location>
        <begin position="333"/>
        <end position="353"/>
    </location>
</feature>
<dbReference type="Proteomes" id="UP001612915">
    <property type="component" value="Unassembled WGS sequence"/>
</dbReference>
<dbReference type="RefSeq" id="WP_398278668.1">
    <property type="nucleotide sequence ID" value="NZ_JBITLV010000002.1"/>
</dbReference>
<comment type="similarity">
    <text evidence="2">Belongs to the monovalent cation:proton antiporter 2 (CPA2) transporter (TC 2.A.37) family.</text>
</comment>
<accession>A0ABW8ALQ7</accession>
<feature type="transmembrane region" description="Helical" evidence="9">
    <location>
        <begin position="220"/>
        <end position="237"/>
    </location>
</feature>
<keyword evidence="12" id="KW-1185">Reference proteome</keyword>
<evidence type="ECO:0000256" key="8">
    <source>
        <dbReference type="ARBA" id="ARBA00023136"/>
    </source>
</evidence>
<dbReference type="Pfam" id="PF00999">
    <property type="entry name" value="Na_H_Exchanger"/>
    <property type="match status" value="1"/>
</dbReference>
<comment type="subcellular location">
    <subcellularLocation>
        <location evidence="1">Membrane</location>
        <topology evidence="1">Multi-pass membrane protein</topology>
    </subcellularLocation>
</comment>
<feature type="transmembrane region" description="Helical" evidence="9">
    <location>
        <begin position="303"/>
        <end position="324"/>
    </location>
</feature>
<dbReference type="EMBL" id="JBITLV010000002">
    <property type="protein sequence ID" value="MFI7587308.1"/>
    <property type="molecule type" value="Genomic_DNA"/>
</dbReference>
<feature type="transmembrane region" description="Helical" evidence="9">
    <location>
        <begin position="181"/>
        <end position="200"/>
    </location>
</feature>
<name>A0ABW8ALQ7_9ACTN</name>
<feature type="transmembrane region" description="Helical" evidence="9">
    <location>
        <begin position="148"/>
        <end position="169"/>
    </location>
</feature>
<keyword evidence="8 9" id="KW-0472">Membrane</keyword>
<evidence type="ECO:0000256" key="6">
    <source>
        <dbReference type="ARBA" id="ARBA00022989"/>
    </source>
</evidence>